<evidence type="ECO:0000256" key="2">
    <source>
        <dbReference type="ARBA" id="ARBA00008107"/>
    </source>
</evidence>
<keyword evidence="5" id="KW-0963">Cytoplasm</keyword>
<dbReference type="EMBL" id="UOEA01000034">
    <property type="protein sequence ID" value="VAV83008.1"/>
    <property type="molecule type" value="Genomic_DNA"/>
</dbReference>
<comment type="similarity">
    <text evidence="2">Belongs to the PhoU family.</text>
</comment>
<evidence type="ECO:0000313" key="8">
    <source>
        <dbReference type="EMBL" id="VAV83008.1"/>
    </source>
</evidence>
<organism evidence="8">
    <name type="scientific">hydrothermal vent metagenome</name>
    <dbReference type="NCBI Taxonomy" id="652676"/>
    <lineage>
        <taxon>unclassified sequences</taxon>
        <taxon>metagenomes</taxon>
        <taxon>ecological metagenomes</taxon>
    </lineage>
</organism>
<evidence type="ECO:0000256" key="6">
    <source>
        <dbReference type="ARBA" id="ARBA00022592"/>
    </source>
</evidence>
<dbReference type="InterPro" id="IPR038078">
    <property type="entry name" value="PhoU-like_sf"/>
</dbReference>
<dbReference type="GO" id="GO:0045936">
    <property type="term" value="P:negative regulation of phosphate metabolic process"/>
    <property type="evidence" value="ECO:0007669"/>
    <property type="project" value="InterPro"/>
</dbReference>
<dbReference type="Pfam" id="PF01895">
    <property type="entry name" value="PhoU"/>
    <property type="match status" value="2"/>
</dbReference>
<feature type="domain" description="PhoU" evidence="7">
    <location>
        <begin position="121"/>
        <end position="206"/>
    </location>
</feature>
<dbReference type="PANTHER" id="PTHR42930">
    <property type="entry name" value="PHOSPHATE-SPECIFIC TRANSPORT SYSTEM ACCESSORY PROTEIN PHOU"/>
    <property type="match status" value="1"/>
</dbReference>
<dbReference type="InterPro" id="IPR028366">
    <property type="entry name" value="PhoU"/>
</dbReference>
<evidence type="ECO:0000256" key="3">
    <source>
        <dbReference type="ARBA" id="ARBA00011738"/>
    </source>
</evidence>
<comment type="subcellular location">
    <subcellularLocation>
        <location evidence="1">Cytoplasm</location>
    </subcellularLocation>
</comment>
<keyword evidence="4" id="KW-0813">Transport</keyword>
<dbReference type="Gene3D" id="1.20.58.220">
    <property type="entry name" value="Phosphate transport system protein phou homolog 2, domain 2"/>
    <property type="match status" value="1"/>
</dbReference>
<evidence type="ECO:0000256" key="1">
    <source>
        <dbReference type="ARBA" id="ARBA00004496"/>
    </source>
</evidence>
<dbReference type="GO" id="GO:0005737">
    <property type="term" value="C:cytoplasm"/>
    <property type="evidence" value="ECO:0007669"/>
    <property type="project" value="UniProtKB-SubCell"/>
</dbReference>
<dbReference type="AlphaFoldDB" id="A0A3B0R556"/>
<evidence type="ECO:0000256" key="4">
    <source>
        <dbReference type="ARBA" id="ARBA00022448"/>
    </source>
</evidence>
<name>A0A3B0R556_9ZZZZ</name>
<evidence type="ECO:0000256" key="5">
    <source>
        <dbReference type="ARBA" id="ARBA00022490"/>
    </source>
</evidence>
<keyword evidence="6" id="KW-0592">Phosphate transport</keyword>
<dbReference type="FunFam" id="1.20.58.220:FF:000004">
    <property type="entry name" value="Phosphate-specific transport system accessory protein PhoU"/>
    <property type="match status" value="1"/>
</dbReference>
<dbReference type="GO" id="GO:0006817">
    <property type="term" value="P:phosphate ion transport"/>
    <property type="evidence" value="ECO:0007669"/>
    <property type="project" value="UniProtKB-KW"/>
</dbReference>
<dbReference type="SUPFAM" id="SSF109755">
    <property type="entry name" value="PhoU-like"/>
    <property type="match status" value="1"/>
</dbReference>
<proteinExistence type="inferred from homology"/>
<protein>
    <submittedName>
        <fullName evidence="8">Phosphate transport system regulatory protein PhoU</fullName>
    </submittedName>
</protein>
<sequence>MVVRASYHKELDKLEAEVLRMGKMAGDAVKASVIALQERDIAASKKIIKDDKKINTLRYEIEERCLLLIATQQPMAGDLRTIAALLSIITDLERIGDHAEGNARISLLIGDRPLIKQTTGLAEMATQGVSMLERCLVAFKERDKKTAKIICDEDDIVDDLYDKEYREILDLMIKDTSLIQEGTYMTWAGHNLERIADRVTNIAERVVFMVTGKMEELNVSKY</sequence>
<dbReference type="InterPro" id="IPR026022">
    <property type="entry name" value="PhoU_dom"/>
</dbReference>
<dbReference type="PANTHER" id="PTHR42930:SF3">
    <property type="entry name" value="PHOSPHATE-SPECIFIC TRANSPORT SYSTEM ACCESSORY PROTEIN PHOU"/>
    <property type="match status" value="1"/>
</dbReference>
<feature type="domain" description="PhoU" evidence="7">
    <location>
        <begin position="18"/>
        <end position="103"/>
    </location>
</feature>
<gene>
    <name evidence="8" type="ORF">MNBD_DELTA01-664</name>
</gene>
<accession>A0A3B0R556</accession>
<reference evidence="8" key="1">
    <citation type="submission" date="2018-06" db="EMBL/GenBank/DDBJ databases">
        <authorList>
            <person name="Zhirakovskaya E."/>
        </authorList>
    </citation>
    <scope>NUCLEOTIDE SEQUENCE</scope>
</reference>
<dbReference type="NCBIfam" id="TIGR02135">
    <property type="entry name" value="phoU_full"/>
    <property type="match status" value="1"/>
</dbReference>
<dbReference type="PIRSF" id="PIRSF003107">
    <property type="entry name" value="PhoU"/>
    <property type="match status" value="1"/>
</dbReference>
<dbReference type="GO" id="GO:0030643">
    <property type="term" value="P:intracellular phosphate ion homeostasis"/>
    <property type="evidence" value="ECO:0007669"/>
    <property type="project" value="InterPro"/>
</dbReference>
<comment type="subunit">
    <text evidence="3">Homodimer.</text>
</comment>
<evidence type="ECO:0000259" key="7">
    <source>
        <dbReference type="Pfam" id="PF01895"/>
    </source>
</evidence>